<evidence type="ECO:0000313" key="1">
    <source>
        <dbReference type="EMBL" id="QHT98559.1"/>
    </source>
</evidence>
<sequence length="59" mass="7117">METKYVNYLLSVRKISQDISENTCKWISIVPLNKKWNNDEVYKYFEITEEEIKIIESSI</sequence>
<accession>A0A6C0J125</accession>
<proteinExistence type="predicted"/>
<protein>
    <submittedName>
        <fullName evidence="1">Uncharacterized protein</fullName>
    </submittedName>
</protein>
<dbReference type="EMBL" id="MN740294">
    <property type="protein sequence ID" value="QHT98559.1"/>
    <property type="molecule type" value="Genomic_DNA"/>
</dbReference>
<reference evidence="1" key="1">
    <citation type="journal article" date="2020" name="Nature">
        <title>Giant virus diversity and host interactions through global metagenomics.</title>
        <authorList>
            <person name="Schulz F."/>
            <person name="Roux S."/>
            <person name="Paez-Espino D."/>
            <person name="Jungbluth S."/>
            <person name="Walsh D.A."/>
            <person name="Denef V.J."/>
            <person name="McMahon K.D."/>
            <person name="Konstantinidis K.T."/>
            <person name="Eloe-Fadrosh E.A."/>
            <person name="Kyrpides N.C."/>
            <person name="Woyke T."/>
        </authorList>
    </citation>
    <scope>NUCLEOTIDE SEQUENCE</scope>
    <source>
        <strain evidence="1">GVMAG-M-3300025676-16</strain>
    </source>
</reference>
<organism evidence="1">
    <name type="scientific">viral metagenome</name>
    <dbReference type="NCBI Taxonomy" id="1070528"/>
    <lineage>
        <taxon>unclassified sequences</taxon>
        <taxon>metagenomes</taxon>
        <taxon>organismal metagenomes</taxon>
    </lineage>
</organism>
<dbReference type="AlphaFoldDB" id="A0A6C0J125"/>
<name>A0A6C0J125_9ZZZZ</name>